<gene>
    <name evidence="2" type="ORF">GGQ96_000733</name>
</gene>
<evidence type="ECO:0000259" key="1">
    <source>
        <dbReference type="Pfam" id="PF09995"/>
    </source>
</evidence>
<dbReference type="EMBL" id="JACHNY010000001">
    <property type="protein sequence ID" value="MBB4616627.1"/>
    <property type="molecule type" value="Genomic_DNA"/>
</dbReference>
<dbReference type="Pfam" id="PF09995">
    <property type="entry name" value="MPAB_Lcp_cat"/>
    <property type="match status" value="1"/>
</dbReference>
<dbReference type="RefSeq" id="WP_343058907.1">
    <property type="nucleotide sequence ID" value="NZ_JACHNY010000001.1"/>
</dbReference>
<evidence type="ECO:0000313" key="3">
    <source>
        <dbReference type="Proteomes" id="UP000574769"/>
    </source>
</evidence>
<evidence type="ECO:0000313" key="2">
    <source>
        <dbReference type="EMBL" id="MBB4616627.1"/>
    </source>
</evidence>
<dbReference type="AlphaFoldDB" id="A0A7W7AGI8"/>
<comment type="caution">
    <text evidence="2">The sequence shown here is derived from an EMBL/GenBank/DDBJ whole genome shotgun (WGS) entry which is preliminary data.</text>
</comment>
<organism evidence="2 3">
    <name type="scientific">Sphingomonas abaci</name>
    <dbReference type="NCBI Taxonomy" id="237611"/>
    <lineage>
        <taxon>Bacteria</taxon>
        <taxon>Pseudomonadati</taxon>
        <taxon>Pseudomonadota</taxon>
        <taxon>Alphaproteobacteria</taxon>
        <taxon>Sphingomonadales</taxon>
        <taxon>Sphingomonadaceae</taxon>
        <taxon>Sphingomonas</taxon>
    </lineage>
</organism>
<dbReference type="Proteomes" id="UP000574769">
    <property type="component" value="Unassembled WGS sequence"/>
</dbReference>
<proteinExistence type="predicted"/>
<dbReference type="PANTHER" id="PTHR36151:SF3">
    <property type="entry name" value="ER-BOUND OXYGENASE MPAB_MPAB'_RUBBER OXYGENASE CATALYTIC DOMAIN-CONTAINING PROTEIN"/>
    <property type="match status" value="1"/>
</dbReference>
<dbReference type="PANTHER" id="PTHR36151">
    <property type="entry name" value="BLR2777 PROTEIN"/>
    <property type="match status" value="1"/>
</dbReference>
<reference evidence="2 3" key="1">
    <citation type="submission" date="2020-08" db="EMBL/GenBank/DDBJ databases">
        <title>Genomic Encyclopedia of Type Strains, Phase IV (KMG-IV): sequencing the most valuable type-strain genomes for metagenomic binning, comparative biology and taxonomic classification.</title>
        <authorList>
            <person name="Goeker M."/>
        </authorList>
    </citation>
    <scope>NUCLEOTIDE SEQUENCE [LARGE SCALE GENOMIC DNA]</scope>
    <source>
        <strain evidence="2 3">DSM 15867</strain>
    </source>
</reference>
<dbReference type="InterPro" id="IPR018713">
    <property type="entry name" value="MPAB/Lcp_cat_dom"/>
</dbReference>
<dbReference type="GO" id="GO:0016491">
    <property type="term" value="F:oxidoreductase activity"/>
    <property type="evidence" value="ECO:0007669"/>
    <property type="project" value="InterPro"/>
</dbReference>
<sequence>MRQAIGGRVRDLVGSGEIDLTRPPGDDGLFGPGSVTWAVHGDFTSMMIGGVASLLVQMLHPAALAGVWDHSDYRHDTLGRLRRTAQFISVTTYGATAAAETMIARVRRIHDRVAGTLPDGRPYAANDPELLLWVHAVEVDSFLRACRRYREPDMPVARQDAYVREMAVIAERLGARDVPTSRAALTAYLDAMRPALRVDHRTRQVARHLVQQPSPSRLNAPINHVMMQAGIDLLPDWAAGLHGFVRPEIGKPVLRLGALGVGRLMQWALH</sequence>
<keyword evidence="3" id="KW-1185">Reference proteome</keyword>
<accession>A0A7W7AGI8</accession>
<name>A0A7W7AGI8_9SPHN</name>
<feature type="domain" description="ER-bound oxygenase mpaB/mpaB'/Rubber oxygenase catalytic" evidence="1">
    <location>
        <begin position="37"/>
        <end position="245"/>
    </location>
</feature>
<protein>
    <submittedName>
        <fullName evidence="2">Uncharacterized protein (DUF2236 family)</fullName>
    </submittedName>
</protein>